<evidence type="ECO:0000256" key="3">
    <source>
        <dbReference type="ARBA" id="ARBA00022989"/>
    </source>
</evidence>
<dbReference type="InterPro" id="IPR017452">
    <property type="entry name" value="GPCR_Rhodpsn_7TM"/>
</dbReference>
<feature type="transmembrane region" description="Helical" evidence="5">
    <location>
        <begin position="197"/>
        <end position="215"/>
    </location>
</feature>
<dbReference type="GO" id="GO:0004930">
    <property type="term" value="F:G protein-coupled receptor activity"/>
    <property type="evidence" value="ECO:0007669"/>
    <property type="project" value="InterPro"/>
</dbReference>
<comment type="caution">
    <text evidence="7">The sequence shown here is derived from an EMBL/GenBank/DDBJ whole genome shotgun (WGS) entry which is preliminary data.</text>
</comment>
<dbReference type="AlphaFoldDB" id="A0A815YN35"/>
<evidence type="ECO:0000256" key="1">
    <source>
        <dbReference type="ARBA" id="ARBA00004370"/>
    </source>
</evidence>
<feature type="transmembrane region" description="Helical" evidence="5">
    <location>
        <begin position="100"/>
        <end position="123"/>
    </location>
</feature>
<feature type="domain" description="G-protein coupled receptors family 1 profile" evidence="6">
    <location>
        <begin position="34"/>
        <end position="296"/>
    </location>
</feature>
<dbReference type="Proteomes" id="UP000663828">
    <property type="component" value="Unassembled WGS sequence"/>
</dbReference>
<dbReference type="Pfam" id="PF00001">
    <property type="entry name" value="7tm_1"/>
    <property type="match status" value="1"/>
</dbReference>
<dbReference type="GO" id="GO:0016020">
    <property type="term" value="C:membrane"/>
    <property type="evidence" value="ECO:0007669"/>
    <property type="project" value="UniProtKB-SubCell"/>
</dbReference>
<name>A0A815YN35_ADIRI</name>
<evidence type="ECO:0000313" key="7">
    <source>
        <dbReference type="EMBL" id="CAF1573959.1"/>
    </source>
</evidence>
<comment type="subcellular location">
    <subcellularLocation>
        <location evidence="1">Membrane</location>
    </subcellularLocation>
</comment>
<feature type="transmembrane region" description="Helical" evidence="5">
    <location>
        <begin position="236"/>
        <end position="256"/>
    </location>
</feature>
<keyword evidence="3 5" id="KW-1133">Transmembrane helix</keyword>
<keyword evidence="2 5" id="KW-0812">Transmembrane</keyword>
<gene>
    <name evidence="7" type="ORF">XAT740_LOCUS44760</name>
</gene>
<sequence>MNVSELETIGKSKFIFYRIKFTILLLLQISSIIVSILIFIYFTKHRTHIRAAQNHGLLVLLIINSLQLVFDIPFSLSFYIHGYVNPPVASYCIWWTFFEYIIYASSEYLLAIISLQRHIFIFYQNILRKCWIRHLLHHFPLLFCIIYPTIFYIYAILLYPCDDTQWDFTSRVCGFANCYLAYGSSLGSFDLVVNNSLPVFIDIISNAVLIARVFTQKRRMQQSTNWRHQQRMLIQLFSVSGLYLIGWGPFLTVYIINVLIDPTFLNYIQQNYFGDLIYIIYFCLPWMWLGFFPELTRWIIQGYRRLRRDNSVGVVQRQSVNRLKSNISRKK</sequence>
<protein>
    <recommendedName>
        <fullName evidence="6">G-protein coupled receptors family 1 profile domain-containing protein</fullName>
    </recommendedName>
</protein>
<dbReference type="Gene3D" id="1.20.1070.10">
    <property type="entry name" value="Rhodopsin 7-helix transmembrane proteins"/>
    <property type="match status" value="1"/>
</dbReference>
<feature type="transmembrane region" description="Helical" evidence="5">
    <location>
        <begin position="135"/>
        <end position="159"/>
    </location>
</feature>
<dbReference type="PROSITE" id="PS50262">
    <property type="entry name" value="G_PROTEIN_RECEP_F1_2"/>
    <property type="match status" value="1"/>
</dbReference>
<dbReference type="SUPFAM" id="SSF81321">
    <property type="entry name" value="Family A G protein-coupled receptor-like"/>
    <property type="match status" value="1"/>
</dbReference>
<evidence type="ECO:0000256" key="5">
    <source>
        <dbReference type="SAM" id="Phobius"/>
    </source>
</evidence>
<proteinExistence type="predicted"/>
<reference evidence="7" key="1">
    <citation type="submission" date="2021-02" db="EMBL/GenBank/DDBJ databases">
        <authorList>
            <person name="Nowell W R."/>
        </authorList>
    </citation>
    <scope>NUCLEOTIDE SEQUENCE</scope>
</reference>
<keyword evidence="8" id="KW-1185">Reference proteome</keyword>
<feature type="transmembrane region" description="Helical" evidence="5">
    <location>
        <begin position="55"/>
        <end position="80"/>
    </location>
</feature>
<dbReference type="EMBL" id="CAJNOR010005723">
    <property type="protein sequence ID" value="CAF1573959.1"/>
    <property type="molecule type" value="Genomic_DNA"/>
</dbReference>
<accession>A0A815YN35</accession>
<keyword evidence="4 5" id="KW-0472">Membrane</keyword>
<evidence type="ECO:0000313" key="8">
    <source>
        <dbReference type="Proteomes" id="UP000663828"/>
    </source>
</evidence>
<evidence type="ECO:0000256" key="2">
    <source>
        <dbReference type="ARBA" id="ARBA00022692"/>
    </source>
</evidence>
<feature type="transmembrane region" description="Helical" evidence="5">
    <location>
        <begin position="21"/>
        <end position="43"/>
    </location>
</feature>
<evidence type="ECO:0000256" key="4">
    <source>
        <dbReference type="ARBA" id="ARBA00023136"/>
    </source>
</evidence>
<evidence type="ECO:0000259" key="6">
    <source>
        <dbReference type="PROSITE" id="PS50262"/>
    </source>
</evidence>
<feature type="transmembrane region" description="Helical" evidence="5">
    <location>
        <begin position="276"/>
        <end position="300"/>
    </location>
</feature>
<organism evidence="7 8">
    <name type="scientific">Adineta ricciae</name>
    <name type="common">Rotifer</name>
    <dbReference type="NCBI Taxonomy" id="249248"/>
    <lineage>
        <taxon>Eukaryota</taxon>
        <taxon>Metazoa</taxon>
        <taxon>Spiralia</taxon>
        <taxon>Gnathifera</taxon>
        <taxon>Rotifera</taxon>
        <taxon>Eurotatoria</taxon>
        <taxon>Bdelloidea</taxon>
        <taxon>Adinetida</taxon>
        <taxon>Adinetidae</taxon>
        <taxon>Adineta</taxon>
    </lineage>
</organism>
<dbReference type="CDD" id="cd00637">
    <property type="entry name" value="7tm_classA_rhodopsin-like"/>
    <property type="match status" value="1"/>
</dbReference>
<dbReference type="InterPro" id="IPR000276">
    <property type="entry name" value="GPCR_Rhodpsn"/>
</dbReference>